<protein>
    <recommendedName>
        <fullName evidence="4">YD repeat-containing protein</fullName>
    </recommendedName>
</protein>
<evidence type="ECO:0000313" key="2">
    <source>
        <dbReference type="EMBL" id="KGD69332.1"/>
    </source>
</evidence>
<accession>A0A095SXN2</accession>
<name>A0A095SXN2_9FLAO</name>
<sequence length="1005" mass="114206">MKYNKNNIAYLIITYMFFLSNLVNAQFAKRPDDLKSPDAASLGRYGEQPVSYAYGTVAVNVPIYTMTSNGPSYNIGLNYDTSGLVINSPSGTVGSNWSLSSKGVITRAIKGTADEIKNDENPAAGHFYTYSVLNRTDIETNSGLQSFNNSIDGLLQTGTTDYEPDIFTFNFMGMSGRFFLGQDGTWKVQSDSNLSVTINESDFRYPINGYSQGSLYFKSIGKITIKDDQGNMYVFGATDNSVEYTTANFYNQLSPRTTHASAWYLDSVIDRLGNNLYSFNYFRAEPISQIFTYTNDMQHLDKVSGNLISPVYLSSAISTNESLSFSYSNSNALNYSNETVLQSKFAELQSTGNLGVFELLYTNFYQNNPYTFSNWNQLCNLMKWKKLNSITVYKNNGVLDKIISFEFEDKPSERLFLKKVKFEGKSLGITDGEYEYKFTYNAGNDSDYNFTGDLPNLLFRGVDHWGYYNRLIEGGSVTYPADYLAYRETNSNPYFGKIGVLRKIIYPTGGISCFEFEKNTYSKYMAMGDFDQIYPAEAGTSFYTGGLRIKSILNQADQNTSNVEITNYKYTNDYFSSISSGILEMRPFYFGSLVGDVWTGTGNYTFSSIDNFRLINYSGPHIIYSKVFETKTTSEGTFYTEYNFTDNTNFPDTPFLSTVYPNFMYNIYAQRNSRIFMRGKMLSKFEYNKDHLLTRSTLYIYRNDNATLESQYVKGFQLMQPPHNLYKIYYGDYDVVKEIVREFNLNGTNSLMTEVNYNISDFPYKNTSIPVYTGFRRNYGSSRVNSEGQIITNNIAYEFDCPLGTNCYQNPFGLIKSSTNFKNSSQISKETLSYNTINSIPTAYVVNEVNKYRDTDISISKMSITKLNSKGLPTEVKSNDGIFTSYIYGYSDIKIVAKVEGITNLELGSNISNIMNLATGYYGSLGETGNVQKELDLRNALNTLRNSFPNAMITTYTYDSHLRLKTLTLPNSYVEFYFYDGLDRLVKVTDKDGNILKAHEYHFKN</sequence>
<reference evidence="2 3" key="1">
    <citation type="submission" date="2014-09" db="EMBL/GenBank/DDBJ databases">
        <title>Whole Genome Shotgun of Flavobacterium aquatile LMG 4008.</title>
        <authorList>
            <person name="Gale A.N."/>
            <person name="Pipes S.E."/>
            <person name="Newman J.D."/>
        </authorList>
    </citation>
    <scope>NUCLEOTIDE SEQUENCE [LARGE SCALE GENOMIC DNA]</scope>
    <source>
        <strain evidence="2 3">LMG 4008</strain>
    </source>
</reference>
<organism evidence="2 3">
    <name type="scientific">Flavobacterium aquatile LMG 4008 = ATCC 11947</name>
    <dbReference type="NCBI Taxonomy" id="1453498"/>
    <lineage>
        <taxon>Bacteria</taxon>
        <taxon>Pseudomonadati</taxon>
        <taxon>Bacteroidota</taxon>
        <taxon>Flavobacteriia</taxon>
        <taxon>Flavobacteriales</taxon>
        <taxon>Flavobacteriaceae</taxon>
        <taxon>Flavobacterium</taxon>
    </lineage>
</organism>
<keyword evidence="3" id="KW-1185">Reference proteome</keyword>
<dbReference type="Proteomes" id="UP000029554">
    <property type="component" value="Unassembled WGS sequence"/>
</dbReference>
<dbReference type="AlphaFoldDB" id="A0A095SXN2"/>
<evidence type="ECO:0000256" key="1">
    <source>
        <dbReference type="SAM" id="SignalP"/>
    </source>
</evidence>
<keyword evidence="1" id="KW-0732">Signal</keyword>
<dbReference type="OrthoDB" id="9814627at2"/>
<evidence type="ECO:0008006" key="4">
    <source>
        <dbReference type="Google" id="ProtNLM"/>
    </source>
</evidence>
<comment type="caution">
    <text evidence="2">The sequence shown here is derived from an EMBL/GenBank/DDBJ whole genome shotgun (WGS) entry which is preliminary data.</text>
</comment>
<dbReference type="EMBL" id="JRHH01000001">
    <property type="protein sequence ID" value="KGD69332.1"/>
    <property type="molecule type" value="Genomic_DNA"/>
</dbReference>
<dbReference type="InterPro" id="IPR031325">
    <property type="entry name" value="RHS_repeat"/>
</dbReference>
<gene>
    <name evidence="2" type="ORF">LG45_00700</name>
</gene>
<dbReference type="eggNOG" id="COG3209">
    <property type="taxonomic scope" value="Bacteria"/>
</dbReference>
<proteinExistence type="predicted"/>
<evidence type="ECO:0000313" key="3">
    <source>
        <dbReference type="Proteomes" id="UP000029554"/>
    </source>
</evidence>
<dbReference type="Pfam" id="PF05593">
    <property type="entry name" value="RHS_repeat"/>
    <property type="match status" value="1"/>
</dbReference>
<feature type="chain" id="PRO_5001910557" description="YD repeat-containing protein" evidence="1">
    <location>
        <begin position="26"/>
        <end position="1005"/>
    </location>
</feature>
<dbReference type="RefSeq" id="WP_035123428.1">
    <property type="nucleotide sequence ID" value="NZ_JRHH01000001.1"/>
</dbReference>
<feature type="signal peptide" evidence="1">
    <location>
        <begin position="1"/>
        <end position="25"/>
    </location>
</feature>